<dbReference type="CDD" id="cd06091">
    <property type="entry name" value="KOW_NusG"/>
    <property type="match status" value="1"/>
</dbReference>
<keyword evidence="1" id="KW-0175">Coiled coil</keyword>
<dbReference type="SUPFAM" id="SSF52540">
    <property type="entry name" value="P-loop containing nucleoside triphosphate hydrolases"/>
    <property type="match status" value="2"/>
</dbReference>
<feature type="coiled-coil region" evidence="1">
    <location>
        <begin position="68"/>
        <end position="95"/>
    </location>
</feature>
<dbReference type="GO" id="GO:0006354">
    <property type="term" value="P:DNA-templated transcription elongation"/>
    <property type="evidence" value="ECO:0007669"/>
    <property type="project" value="InterPro"/>
</dbReference>
<sequence length="365" mass="41433">LKTIVILGTPKVGKTSLFRQIVNQHSLVGDRKLAKISPIVNYTESLIKIEENFYKLIDTPPLLLRPHAEIEKAREKQIEELLKKIEEDTKKEKLNLLIFGPPNSGKSTLMNYLLQENRSLATPLAGTTQEPIFQIINLGEKYHKPLFIIVNKCDLLPDQRLIISELRNRLKSLGYCPVICLSVLKGTGFSSLAESLNKISQAIEQMIAANSPLYHRGNKLKIYFARQEAAEEKIIADLKLELEEKSNHYIFCYCHLTPKLIRFLTKTTGIISFLNYKKNDLRLPNPVSPEVIKKLFSVPLPKNLTPFQPADLNVGDLVLIKEGNFSNCEGRITYSSEKKVKIDLDFLGRKISLDALPENCQKLLI</sequence>
<evidence type="ECO:0000313" key="4">
    <source>
        <dbReference type="Proteomes" id="UP000789396"/>
    </source>
</evidence>
<gene>
    <name evidence="3" type="ORF">RFULGI_LOCUS12052</name>
</gene>
<feature type="non-terminal residue" evidence="3">
    <location>
        <position position="1"/>
    </location>
</feature>
<dbReference type="OrthoDB" id="2448076at2759"/>
<evidence type="ECO:0000259" key="2">
    <source>
        <dbReference type="Pfam" id="PF01926"/>
    </source>
</evidence>
<accession>A0A9N9IBI7</accession>
<dbReference type="PANTHER" id="PTHR43834:SF6">
    <property type="entry name" value="GTPASE DER"/>
    <property type="match status" value="1"/>
</dbReference>
<dbReference type="Proteomes" id="UP000789396">
    <property type="component" value="Unassembled WGS sequence"/>
</dbReference>
<dbReference type="Gene3D" id="3.40.50.300">
    <property type="entry name" value="P-loop containing nucleotide triphosphate hydrolases"/>
    <property type="match status" value="3"/>
</dbReference>
<dbReference type="Gene3D" id="3.30.70.940">
    <property type="entry name" value="NusG, N-terminal domain"/>
    <property type="match status" value="1"/>
</dbReference>
<keyword evidence="4" id="KW-1185">Reference proteome</keyword>
<dbReference type="InterPro" id="IPR027417">
    <property type="entry name" value="P-loop_NTPase"/>
</dbReference>
<dbReference type="Pfam" id="PF01926">
    <property type="entry name" value="MMR_HSR1"/>
    <property type="match status" value="2"/>
</dbReference>
<dbReference type="InterPro" id="IPR006073">
    <property type="entry name" value="GTP-bd"/>
</dbReference>
<evidence type="ECO:0000313" key="3">
    <source>
        <dbReference type="EMBL" id="CAG8729909.1"/>
    </source>
</evidence>
<evidence type="ECO:0000256" key="1">
    <source>
        <dbReference type="SAM" id="Coils"/>
    </source>
</evidence>
<feature type="domain" description="G" evidence="2">
    <location>
        <begin position="97"/>
        <end position="154"/>
    </location>
</feature>
<dbReference type="PANTHER" id="PTHR43834">
    <property type="entry name" value="GTPASE DER"/>
    <property type="match status" value="1"/>
</dbReference>
<dbReference type="InterPro" id="IPR036735">
    <property type="entry name" value="NGN_dom_sf"/>
</dbReference>
<dbReference type="EMBL" id="CAJVPZ010027952">
    <property type="protein sequence ID" value="CAG8729909.1"/>
    <property type="molecule type" value="Genomic_DNA"/>
</dbReference>
<feature type="domain" description="G" evidence="2">
    <location>
        <begin position="3"/>
        <end position="82"/>
    </location>
</feature>
<proteinExistence type="predicted"/>
<dbReference type="GO" id="GO:0005525">
    <property type="term" value="F:GTP binding"/>
    <property type="evidence" value="ECO:0007669"/>
    <property type="project" value="InterPro"/>
</dbReference>
<organism evidence="3 4">
    <name type="scientific">Racocetra fulgida</name>
    <dbReference type="NCBI Taxonomy" id="60492"/>
    <lineage>
        <taxon>Eukaryota</taxon>
        <taxon>Fungi</taxon>
        <taxon>Fungi incertae sedis</taxon>
        <taxon>Mucoromycota</taxon>
        <taxon>Glomeromycotina</taxon>
        <taxon>Glomeromycetes</taxon>
        <taxon>Diversisporales</taxon>
        <taxon>Gigasporaceae</taxon>
        <taxon>Racocetra</taxon>
    </lineage>
</organism>
<dbReference type="AlphaFoldDB" id="A0A9N9IBI7"/>
<protein>
    <submittedName>
        <fullName evidence="3">14474_t:CDS:1</fullName>
    </submittedName>
</protein>
<name>A0A9N9IBI7_9GLOM</name>
<reference evidence="3" key="1">
    <citation type="submission" date="2021-06" db="EMBL/GenBank/DDBJ databases">
        <authorList>
            <person name="Kallberg Y."/>
            <person name="Tangrot J."/>
            <person name="Rosling A."/>
        </authorList>
    </citation>
    <scope>NUCLEOTIDE SEQUENCE</scope>
    <source>
        <strain evidence="3">IN212</strain>
    </source>
</reference>
<comment type="caution">
    <text evidence="3">The sequence shown here is derived from an EMBL/GenBank/DDBJ whole genome shotgun (WGS) entry which is preliminary data.</text>
</comment>